<dbReference type="AlphaFoldDB" id="A0A7K4MWY8"/>
<evidence type="ECO:0000313" key="1">
    <source>
        <dbReference type="EMBL" id="NWJ57950.1"/>
    </source>
</evidence>
<protein>
    <submittedName>
        <fullName evidence="1">Uncharacterized protein</fullName>
    </submittedName>
</protein>
<accession>A0A7K4MWY8</accession>
<gene>
    <name evidence="1" type="ORF">HX858_09440</name>
</gene>
<sequence>MSEIVKTLLKDVGIDFDTSVVITDIHEEKVEKERIATKKRAEQKHRRKKLAEKTKLNQIIFEEKIPPKDIDGSKTSKLLKDVGIDFAPRKSVVEKIEKVEEIDKIPFPEVKCYSGLAKEKPEKEEVKYGYTVKKEILDTSGLDDIIDVFDGNYVVSRPDFSNEDMISPATEKITDQKSKEPLIEISPLRQELDLFKKNIMEQVFQNTSAAVGNLSGAGSGEVRLEFLDDIDVSCRGHKSILMYNEVTSKYEVADPDLDAGISNEDDSGDEIILNATTSGGADESGSIQQENNTRMAASSNTTVSTMTFSTPTITLTDSASATVTVDISSMGFSAMENLTVSRALVSDGSGDVSVSNVTSSEVNMLDGGTSATGTTLAGADRVITNDAGTMVQVALTDFDTYFDCSLSFPALSAANTFTATQSGSITALTDASTIAVNLALNNHFSVTLAGNRTLGNPSNIVAGTSGSIFITQDGTGSRTLSYGSYYDFAGGTAPTLTTTAAKIDRIDYIARTTTSLHCVFTGDLS</sequence>
<dbReference type="Proteomes" id="UP000575480">
    <property type="component" value="Unassembled WGS sequence"/>
</dbReference>
<comment type="caution">
    <text evidence="1">The sequence shown here is derived from an EMBL/GenBank/DDBJ whole genome shotgun (WGS) entry which is preliminary data.</text>
</comment>
<organism evidence="1 2">
    <name type="scientific">Marine Group I thaumarchaeote</name>
    <dbReference type="NCBI Taxonomy" id="2511932"/>
    <lineage>
        <taxon>Archaea</taxon>
        <taxon>Nitrososphaerota</taxon>
        <taxon>Marine Group I</taxon>
    </lineage>
</organism>
<name>A0A7K4MWY8_9ARCH</name>
<reference evidence="1 2" key="1">
    <citation type="journal article" date="2019" name="Environ. Microbiol.">
        <title>Genomics insights into ecotype formation of ammonia-oxidizing archaea in the deep ocean.</title>
        <authorList>
            <person name="Wang Y."/>
            <person name="Huang J.M."/>
            <person name="Cui G.J."/>
            <person name="Nunoura T."/>
            <person name="Takaki Y."/>
            <person name="Li W.L."/>
            <person name="Li J."/>
            <person name="Gao Z.M."/>
            <person name="Takai K."/>
            <person name="Zhang A.Q."/>
            <person name="Stepanauskas R."/>
        </authorList>
    </citation>
    <scope>NUCLEOTIDE SEQUENCE [LARGE SCALE GENOMIC DNA]</scope>
    <source>
        <strain evidence="1 2">L15a</strain>
    </source>
</reference>
<proteinExistence type="predicted"/>
<evidence type="ECO:0000313" key="2">
    <source>
        <dbReference type="Proteomes" id="UP000575480"/>
    </source>
</evidence>
<dbReference type="EMBL" id="JACATH010000030">
    <property type="protein sequence ID" value="NWJ57950.1"/>
    <property type="molecule type" value="Genomic_DNA"/>
</dbReference>